<keyword evidence="3" id="KW-1185">Reference proteome</keyword>
<accession>A0A2N3YFW3</accession>
<dbReference type="Proteomes" id="UP000233781">
    <property type="component" value="Unassembled WGS sequence"/>
</dbReference>
<comment type="caution">
    <text evidence="2">The sequence shown here is derived from an EMBL/GenBank/DDBJ whole genome shotgun (WGS) entry which is preliminary data.</text>
</comment>
<dbReference type="InterPro" id="IPR032865">
    <property type="entry name" value="Prok-E2_A"/>
</dbReference>
<dbReference type="PANTHER" id="PTHR43267">
    <property type="entry name" value="TRNA THREONYLCARBAMOYLADENOSINE DEHYDRATASE"/>
    <property type="match status" value="1"/>
</dbReference>
<dbReference type="Pfam" id="PF14457">
    <property type="entry name" value="Prok-E2_A"/>
    <property type="match status" value="1"/>
</dbReference>
<protein>
    <submittedName>
        <fullName evidence="2">E2/UBC family protein A</fullName>
    </submittedName>
</protein>
<dbReference type="InterPro" id="IPR035985">
    <property type="entry name" value="Ubiquitin-activating_enz"/>
</dbReference>
<evidence type="ECO:0000259" key="1">
    <source>
        <dbReference type="Pfam" id="PF00899"/>
    </source>
</evidence>
<dbReference type="OrthoDB" id="6377837at2"/>
<feature type="domain" description="THIF-type NAD/FAD binding fold" evidence="1">
    <location>
        <begin position="350"/>
        <end position="441"/>
    </location>
</feature>
<dbReference type="Pfam" id="PF00899">
    <property type="entry name" value="ThiF"/>
    <property type="match status" value="1"/>
</dbReference>
<evidence type="ECO:0000313" key="2">
    <source>
        <dbReference type="EMBL" id="PKW25738.1"/>
    </source>
</evidence>
<dbReference type="AlphaFoldDB" id="A0A2N3YFW3"/>
<dbReference type="PANTHER" id="PTHR43267:SF1">
    <property type="entry name" value="TRNA THREONYLCARBAMOYLADENOSINE DEHYDRATASE"/>
    <property type="match status" value="1"/>
</dbReference>
<dbReference type="RefSeq" id="WP_101394421.1">
    <property type="nucleotide sequence ID" value="NZ_PJNE01000001.1"/>
</dbReference>
<dbReference type="EMBL" id="PJNE01000001">
    <property type="protein sequence ID" value="PKW25738.1"/>
    <property type="molecule type" value="Genomic_DNA"/>
</dbReference>
<dbReference type="SUPFAM" id="SSF69572">
    <property type="entry name" value="Activating enzymes of the ubiquitin-like proteins"/>
    <property type="match status" value="1"/>
</dbReference>
<sequence>MSPYQQQVRRDLADVASDPATGLRIIRRLDADGVGLVTTIIALDTTSIPRGARGTRRFPVLPLADEERFTLVVGDDTDRPPHVLVDHARWVGFPHVMGGRDLCLYLDPSREWDSRMTIRNVLARLWDWLTDAAAGRFDAATSLYHAVGGYSRATSGEQTLVVRTLDGTQPRLAYVQERTPRRVDLVDEHPPIGERDRSVLLMPTPGPFYIPSGSTYRSIADSIETSGTLPRALHPSFVKAPRPCMGLPVPGEPIRSDRTPSVKHESPIAALRFVEALSRMAMKHPDRETVTAVLLVPHPVNEAPSLLALRLRAQDVRDGNGEAPVEWIRISDERPAVTTRRDHRRPTHVLQGKRVLLLGCGGIGSWMGEYIARAGAHTLVLVDPAIIDGGLLTRQNYTEDDIGRDKASALARRIRQISDTIDVVAAESMPDPQQFDLIVDATVSRSVGGAWTALHGHGLDLPLIARVSTDAHSGSLGLVTMCPPGSTMAPEEIDEHVGNEVKAKRDLQAYRVFWEDMDPAEALIPTLGCSVPTYHGSAADLAAVSSTATNLVCRHLGGGVAGSHLFALPHSGVSPSHQFVQAA</sequence>
<gene>
    <name evidence="2" type="ORF">ATL31_0538</name>
</gene>
<reference evidence="2 3" key="1">
    <citation type="submission" date="2017-12" db="EMBL/GenBank/DDBJ databases">
        <title>Sequencing the genomes of 1000 Actinobacteria strains.</title>
        <authorList>
            <person name="Klenk H.-P."/>
        </authorList>
    </citation>
    <scope>NUCLEOTIDE SEQUENCE [LARGE SCALE GENOMIC DNA]</scope>
    <source>
        <strain evidence="2 3">DSM 12806</strain>
    </source>
</reference>
<proteinExistence type="predicted"/>
<name>A0A2N3YFW3_9MICO</name>
<evidence type="ECO:0000313" key="3">
    <source>
        <dbReference type="Proteomes" id="UP000233781"/>
    </source>
</evidence>
<dbReference type="GO" id="GO:0008641">
    <property type="term" value="F:ubiquitin-like modifier activating enzyme activity"/>
    <property type="evidence" value="ECO:0007669"/>
    <property type="project" value="InterPro"/>
</dbReference>
<dbReference type="GO" id="GO:0061504">
    <property type="term" value="P:cyclic threonylcarbamoyladenosine biosynthetic process"/>
    <property type="evidence" value="ECO:0007669"/>
    <property type="project" value="TreeGrafter"/>
</dbReference>
<organism evidence="2 3">
    <name type="scientific">Phycicoccus duodecadis</name>
    <dbReference type="NCBI Taxonomy" id="173053"/>
    <lineage>
        <taxon>Bacteria</taxon>
        <taxon>Bacillati</taxon>
        <taxon>Actinomycetota</taxon>
        <taxon>Actinomycetes</taxon>
        <taxon>Micrococcales</taxon>
        <taxon>Intrasporangiaceae</taxon>
        <taxon>Phycicoccus</taxon>
    </lineage>
</organism>
<dbReference type="InterPro" id="IPR000594">
    <property type="entry name" value="ThiF_NAD_FAD-bd"/>
</dbReference>
<dbReference type="InterPro" id="IPR045886">
    <property type="entry name" value="ThiF/MoeB/HesA"/>
</dbReference>
<dbReference type="Gene3D" id="3.40.50.720">
    <property type="entry name" value="NAD(P)-binding Rossmann-like Domain"/>
    <property type="match status" value="1"/>
</dbReference>
<dbReference type="GO" id="GO:0061503">
    <property type="term" value="F:tRNA threonylcarbamoyladenosine dehydratase"/>
    <property type="evidence" value="ECO:0007669"/>
    <property type="project" value="TreeGrafter"/>
</dbReference>